<reference evidence="2 3" key="1">
    <citation type="journal article" date="2015" name="Genome Biol. Evol.">
        <title>Comparative Genomics of a Bacterivorous Green Alga Reveals Evolutionary Causalities and Consequences of Phago-Mixotrophic Mode of Nutrition.</title>
        <authorList>
            <person name="Burns J.A."/>
            <person name="Paasch A."/>
            <person name="Narechania A."/>
            <person name="Kim E."/>
        </authorList>
    </citation>
    <scope>NUCLEOTIDE SEQUENCE [LARGE SCALE GENOMIC DNA]</scope>
    <source>
        <strain evidence="2 3">PLY_AMNH</strain>
    </source>
</reference>
<comment type="caution">
    <text evidence="2">The sequence shown here is derived from an EMBL/GenBank/DDBJ whole genome shotgun (WGS) entry which is preliminary data.</text>
</comment>
<evidence type="ECO:0000313" key="3">
    <source>
        <dbReference type="Proteomes" id="UP001190700"/>
    </source>
</evidence>
<sequence>MMLCNVWEAKSGPPFGLEVSLRASLRAAVPPGMANAERERREREVDAQQGEKKHSKLEIKRTMGRSRPVKYYVTDKPPNSKEVTGTHHLAQGLLRAAHCSVVNVCASGRAPSTITISCSQPVALRSAVSDGHHLVQSARSLAISRVRRSPPRAVSP</sequence>
<dbReference type="AlphaFoldDB" id="A0AAE0EQQ1"/>
<organism evidence="2 3">
    <name type="scientific">Cymbomonas tetramitiformis</name>
    <dbReference type="NCBI Taxonomy" id="36881"/>
    <lineage>
        <taxon>Eukaryota</taxon>
        <taxon>Viridiplantae</taxon>
        <taxon>Chlorophyta</taxon>
        <taxon>Pyramimonadophyceae</taxon>
        <taxon>Pyramimonadales</taxon>
        <taxon>Pyramimonadaceae</taxon>
        <taxon>Cymbomonas</taxon>
    </lineage>
</organism>
<dbReference type="EMBL" id="LGRX02034988">
    <property type="protein sequence ID" value="KAK3236542.1"/>
    <property type="molecule type" value="Genomic_DNA"/>
</dbReference>
<evidence type="ECO:0000256" key="1">
    <source>
        <dbReference type="SAM" id="MobiDB-lite"/>
    </source>
</evidence>
<dbReference type="Proteomes" id="UP001190700">
    <property type="component" value="Unassembled WGS sequence"/>
</dbReference>
<protein>
    <submittedName>
        <fullName evidence="2">Uncharacterized protein</fullName>
    </submittedName>
</protein>
<gene>
    <name evidence="2" type="ORF">CYMTET_53324</name>
</gene>
<accession>A0AAE0EQQ1</accession>
<feature type="compositionally biased region" description="Basic and acidic residues" evidence="1">
    <location>
        <begin position="36"/>
        <end position="61"/>
    </location>
</feature>
<keyword evidence="3" id="KW-1185">Reference proteome</keyword>
<evidence type="ECO:0000313" key="2">
    <source>
        <dbReference type="EMBL" id="KAK3236542.1"/>
    </source>
</evidence>
<name>A0AAE0EQQ1_9CHLO</name>
<feature type="region of interest" description="Disordered" evidence="1">
    <location>
        <begin position="30"/>
        <end position="61"/>
    </location>
</feature>
<proteinExistence type="predicted"/>